<dbReference type="SUPFAM" id="SSF53474">
    <property type="entry name" value="alpha/beta-Hydrolases"/>
    <property type="match status" value="1"/>
</dbReference>
<dbReference type="InterPro" id="IPR029058">
    <property type="entry name" value="AB_hydrolase_fold"/>
</dbReference>
<dbReference type="GO" id="GO:0004252">
    <property type="term" value="F:serine-type endopeptidase activity"/>
    <property type="evidence" value="ECO:0007669"/>
    <property type="project" value="TreeGrafter"/>
</dbReference>
<evidence type="ECO:0000313" key="4">
    <source>
        <dbReference type="EMBL" id="VAW05098.1"/>
    </source>
</evidence>
<dbReference type="Pfam" id="PF00326">
    <property type="entry name" value="Peptidase_S9"/>
    <property type="match status" value="1"/>
</dbReference>
<organism evidence="4">
    <name type="scientific">hydrothermal vent metagenome</name>
    <dbReference type="NCBI Taxonomy" id="652676"/>
    <lineage>
        <taxon>unclassified sequences</taxon>
        <taxon>metagenomes</taxon>
        <taxon>ecological metagenomes</taxon>
    </lineage>
</organism>
<keyword evidence="1 4" id="KW-0378">Hydrolase</keyword>
<accession>A0A3B0SIA1</accession>
<dbReference type="InterPro" id="IPR011042">
    <property type="entry name" value="6-blade_b-propeller_TolB-like"/>
</dbReference>
<dbReference type="SUPFAM" id="SSF82171">
    <property type="entry name" value="DPP6 N-terminal domain-like"/>
    <property type="match status" value="1"/>
</dbReference>
<dbReference type="Gene3D" id="2.120.10.30">
    <property type="entry name" value="TolB, C-terminal domain"/>
    <property type="match status" value="2"/>
</dbReference>
<dbReference type="GO" id="GO:0006508">
    <property type="term" value="P:proteolysis"/>
    <property type="evidence" value="ECO:0007669"/>
    <property type="project" value="InterPro"/>
</dbReference>
<keyword evidence="2" id="KW-0645">Protease</keyword>
<dbReference type="Pfam" id="PF07676">
    <property type="entry name" value="PD40"/>
    <property type="match status" value="1"/>
</dbReference>
<name>A0A3B0SIA1_9ZZZZ</name>
<evidence type="ECO:0000259" key="3">
    <source>
        <dbReference type="Pfam" id="PF00326"/>
    </source>
</evidence>
<dbReference type="InterPro" id="IPR001375">
    <property type="entry name" value="Peptidase_S9_cat"/>
</dbReference>
<gene>
    <name evidence="4" type="ORF">MNBD_ACTINO01-1381</name>
</gene>
<dbReference type="AlphaFoldDB" id="A0A3B0SIA1"/>
<dbReference type="PANTHER" id="PTHR42776">
    <property type="entry name" value="SERINE PEPTIDASE S9 FAMILY MEMBER"/>
    <property type="match status" value="1"/>
</dbReference>
<evidence type="ECO:0000256" key="1">
    <source>
        <dbReference type="ARBA" id="ARBA00022801"/>
    </source>
</evidence>
<feature type="domain" description="Peptidase S9 prolyl oligopeptidase catalytic" evidence="3">
    <location>
        <begin position="422"/>
        <end position="637"/>
    </location>
</feature>
<protein>
    <submittedName>
        <fullName evidence="4">Acylamino-acid-releasing enzyme</fullName>
        <ecNumber evidence="4">3.4.19.1</ecNumber>
    </submittedName>
</protein>
<dbReference type="EC" id="3.4.19.1" evidence="4"/>
<dbReference type="EMBL" id="UOEI01000417">
    <property type="protein sequence ID" value="VAW05098.1"/>
    <property type="molecule type" value="Genomic_DNA"/>
</dbReference>
<dbReference type="GO" id="GO:0008242">
    <property type="term" value="F:omega peptidase activity"/>
    <property type="evidence" value="ECO:0007669"/>
    <property type="project" value="UniProtKB-EC"/>
</dbReference>
<dbReference type="InterPro" id="IPR011659">
    <property type="entry name" value="WD40"/>
</dbReference>
<proteinExistence type="predicted"/>
<dbReference type="PANTHER" id="PTHR42776:SF27">
    <property type="entry name" value="DIPEPTIDYL PEPTIDASE FAMILY MEMBER 6"/>
    <property type="match status" value="1"/>
</dbReference>
<sequence>MRPDQLGDFRVPSDAYLHPDGERAVFVVTQMDLDADEYVRQLWLWDGTSARPLTSGRADFNPRWSPDGGTLAFLRKGPGDDGKAQLALMPIDGGEAETITDFELGVSEVAWSPDGTQIAVVAGEYVDGIDDDEERQRRPRRIGHPSFRFDTKGWTYDRRSHVWIIDPSTHERSQLTTGDCSETSVGWSPEGTTITYLSATGEDRWVNPHNQVFTIPTADGEPHAVTPKGSWSWSGFAPTGTLYTLGTVTDRATLRPSQIHRVTWDGALDQVTDFDRNLNPQHPASSLSAPQFLEDGTIVCVMEDRGAHRVVSIDTDGAVSDVAGGRRLITGWCPSDDGSSAVLTVSTPTQPGEVVWWDGSRETVLTSLNDAFLDEVDLIEPQEFTFDSNGHEIHGWVYLPPGNESVPLLFNIHGGPATQYGWGFFDEFQVYAGAGYGVVAVNPRGSSGYGYEHVSAPCGRWSDEMPPDIADLIAAPAVAAEQFPRLDVGQKGIMGGSHGGLATAMITSMDQSYRSAVAERGVYNWVSMAGTSDIPFFIRLYLETDMPDGVDEMWKASALARAHGITTPTLVIHSETDYRCPVEQGQQLFSLLYKQGVETELLLFPTGEGHELSRGGAPKHRVERFDAILAWHEKHLTPAV</sequence>
<dbReference type="Gene3D" id="3.40.50.1820">
    <property type="entry name" value="alpha/beta hydrolase"/>
    <property type="match status" value="1"/>
</dbReference>
<evidence type="ECO:0000256" key="2">
    <source>
        <dbReference type="ARBA" id="ARBA00022825"/>
    </source>
</evidence>
<keyword evidence="2" id="KW-0720">Serine protease</keyword>
<reference evidence="4" key="1">
    <citation type="submission" date="2018-06" db="EMBL/GenBank/DDBJ databases">
        <authorList>
            <person name="Zhirakovskaya E."/>
        </authorList>
    </citation>
    <scope>NUCLEOTIDE SEQUENCE</scope>
</reference>